<dbReference type="AlphaFoldDB" id="A0A0A9AB95"/>
<reference evidence="1" key="2">
    <citation type="journal article" date="2015" name="Data Brief">
        <title>Shoot transcriptome of the giant reed, Arundo donax.</title>
        <authorList>
            <person name="Barrero R.A."/>
            <person name="Guerrero F.D."/>
            <person name="Moolhuijzen P."/>
            <person name="Goolsby J.A."/>
            <person name="Tidwell J."/>
            <person name="Bellgard S.E."/>
            <person name="Bellgard M.I."/>
        </authorList>
    </citation>
    <scope>NUCLEOTIDE SEQUENCE</scope>
    <source>
        <tissue evidence="1">Shoot tissue taken approximately 20 cm above the soil surface</tissue>
    </source>
</reference>
<sequence>MKIFTDLTIKESHCKLAIKKLQLKLFPIAILLIT</sequence>
<evidence type="ECO:0000313" key="1">
    <source>
        <dbReference type="EMBL" id="JAD47188.1"/>
    </source>
</evidence>
<organism evidence="1">
    <name type="scientific">Arundo donax</name>
    <name type="common">Giant reed</name>
    <name type="synonym">Donax arundinaceus</name>
    <dbReference type="NCBI Taxonomy" id="35708"/>
    <lineage>
        <taxon>Eukaryota</taxon>
        <taxon>Viridiplantae</taxon>
        <taxon>Streptophyta</taxon>
        <taxon>Embryophyta</taxon>
        <taxon>Tracheophyta</taxon>
        <taxon>Spermatophyta</taxon>
        <taxon>Magnoliopsida</taxon>
        <taxon>Liliopsida</taxon>
        <taxon>Poales</taxon>
        <taxon>Poaceae</taxon>
        <taxon>PACMAD clade</taxon>
        <taxon>Arundinoideae</taxon>
        <taxon>Arundineae</taxon>
        <taxon>Arundo</taxon>
    </lineage>
</organism>
<proteinExistence type="predicted"/>
<reference evidence="1" key="1">
    <citation type="submission" date="2014-09" db="EMBL/GenBank/DDBJ databases">
        <authorList>
            <person name="Magalhaes I.L.F."/>
            <person name="Oliveira U."/>
            <person name="Santos F.R."/>
            <person name="Vidigal T.H.D.A."/>
            <person name="Brescovit A.D."/>
            <person name="Santos A.J."/>
        </authorList>
    </citation>
    <scope>NUCLEOTIDE SEQUENCE</scope>
    <source>
        <tissue evidence="1">Shoot tissue taken approximately 20 cm above the soil surface</tissue>
    </source>
</reference>
<name>A0A0A9AB95_ARUDO</name>
<protein>
    <submittedName>
        <fullName evidence="1">Uncharacterized protein</fullName>
    </submittedName>
</protein>
<dbReference type="EMBL" id="GBRH01250707">
    <property type="protein sequence ID" value="JAD47188.1"/>
    <property type="molecule type" value="Transcribed_RNA"/>
</dbReference>
<accession>A0A0A9AB95</accession>